<protein>
    <recommendedName>
        <fullName evidence="4">Beta-lactamase</fullName>
    </recommendedName>
</protein>
<keyword evidence="1" id="KW-0732">Signal</keyword>
<dbReference type="InterPro" id="IPR011990">
    <property type="entry name" value="TPR-like_helical_dom_sf"/>
</dbReference>
<dbReference type="AlphaFoldDB" id="A0A844ZRD6"/>
<sequence length="286" mass="30245">MMGRLVSKSLALMCAALIALSGFSASAGAQTIDCKEAYNLIFGALNGSRADGQPAVKRNDVPDGAISWALAYEKRVNSGVTACTPPDGILGAYLGLVQADNRRYASRAANTAPKPGYSTGGTAAAGAETYFQLGETEVLLGNIEKAHAYYTLSCNQGHARACYEATGQFSGGKGGKDGGERALAMLADGCRRTDQRACDSLNTIKAGMSMPGLVNAVRLGVAQKAEARGDRPEAKRVYSGLCDEDNRRACYELARILETNEKSADTAKIKALYRRSCQLGYEKACR</sequence>
<evidence type="ECO:0000256" key="1">
    <source>
        <dbReference type="SAM" id="SignalP"/>
    </source>
</evidence>
<reference evidence="2 3" key="1">
    <citation type="submission" date="2019-12" db="EMBL/GenBank/DDBJ databases">
        <title>Genomic-based taxomic classification of the family Erythrobacteraceae.</title>
        <authorList>
            <person name="Xu L."/>
        </authorList>
    </citation>
    <scope>NUCLEOTIDE SEQUENCE [LARGE SCALE GENOMIC DNA]</scope>
    <source>
        <strain evidence="2 3">KCTC 52763</strain>
    </source>
</reference>
<keyword evidence="3" id="KW-1185">Reference proteome</keyword>
<gene>
    <name evidence="2" type="ORF">GRI41_01950</name>
</gene>
<dbReference type="RefSeq" id="WP_160602964.1">
    <property type="nucleotide sequence ID" value="NZ_WTYX01000001.1"/>
</dbReference>
<name>A0A844ZRD6_9SPHN</name>
<evidence type="ECO:0000313" key="2">
    <source>
        <dbReference type="EMBL" id="MXO89576.1"/>
    </source>
</evidence>
<dbReference type="Proteomes" id="UP000442714">
    <property type="component" value="Unassembled WGS sequence"/>
</dbReference>
<proteinExistence type="predicted"/>
<dbReference type="Gene3D" id="1.25.40.10">
    <property type="entry name" value="Tetratricopeptide repeat domain"/>
    <property type="match status" value="2"/>
</dbReference>
<comment type="caution">
    <text evidence="2">The sequence shown here is derived from an EMBL/GenBank/DDBJ whole genome shotgun (WGS) entry which is preliminary data.</text>
</comment>
<evidence type="ECO:0008006" key="4">
    <source>
        <dbReference type="Google" id="ProtNLM"/>
    </source>
</evidence>
<dbReference type="SUPFAM" id="SSF81901">
    <property type="entry name" value="HCP-like"/>
    <property type="match status" value="1"/>
</dbReference>
<accession>A0A844ZRD6</accession>
<feature type="chain" id="PRO_5032424523" description="Beta-lactamase" evidence="1">
    <location>
        <begin position="30"/>
        <end position="286"/>
    </location>
</feature>
<dbReference type="OrthoDB" id="5321503at2"/>
<dbReference type="EMBL" id="WTYX01000001">
    <property type="protein sequence ID" value="MXO89576.1"/>
    <property type="molecule type" value="Genomic_DNA"/>
</dbReference>
<organism evidence="2 3">
    <name type="scientific">Pontixanthobacter aquaemixtae</name>
    <dbReference type="NCBI Taxonomy" id="1958940"/>
    <lineage>
        <taxon>Bacteria</taxon>
        <taxon>Pseudomonadati</taxon>
        <taxon>Pseudomonadota</taxon>
        <taxon>Alphaproteobacteria</taxon>
        <taxon>Sphingomonadales</taxon>
        <taxon>Erythrobacteraceae</taxon>
        <taxon>Pontixanthobacter</taxon>
    </lineage>
</organism>
<feature type="signal peptide" evidence="1">
    <location>
        <begin position="1"/>
        <end position="29"/>
    </location>
</feature>
<evidence type="ECO:0000313" key="3">
    <source>
        <dbReference type="Proteomes" id="UP000442714"/>
    </source>
</evidence>